<evidence type="ECO:0000313" key="7">
    <source>
        <dbReference type="Proteomes" id="UP000728185"/>
    </source>
</evidence>
<dbReference type="GO" id="GO:0005634">
    <property type="term" value="C:nucleus"/>
    <property type="evidence" value="ECO:0007669"/>
    <property type="project" value="InterPro"/>
</dbReference>
<dbReference type="PANTHER" id="PTHR12792">
    <property type="entry name" value="EXTRA SPINDLE POLES 1-RELATED"/>
    <property type="match status" value="1"/>
</dbReference>
<dbReference type="OrthoDB" id="10255632at2759"/>
<evidence type="ECO:0000256" key="1">
    <source>
        <dbReference type="ARBA" id="ARBA00000451"/>
    </source>
</evidence>
<dbReference type="GO" id="GO:0005737">
    <property type="term" value="C:cytoplasm"/>
    <property type="evidence" value="ECO:0007669"/>
    <property type="project" value="TreeGrafter"/>
</dbReference>
<dbReference type="GO" id="GO:0006508">
    <property type="term" value="P:proteolysis"/>
    <property type="evidence" value="ECO:0007669"/>
    <property type="project" value="InterPro"/>
</dbReference>
<dbReference type="AlphaFoldDB" id="A0A8E0S407"/>
<evidence type="ECO:0000259" key="5">
    <source>
        <dbReference type="PROSITE" id="PS51700"/>
    </source>
</evidence>
<dbReference type="GO" id="GO:0004197">
    <property type="term" value="F:cysteine-type endopeptidase activity"/>
    <property type="evidence" value="ECO:0007669"/>
    <property type="project" value="InterPro"/>
</dbReference>
<accession>A0A8E0S407</accession>
<dbReference type="Proteomes" id="UP000728185">
    <property type="component" value="Unassembled WGS sequence"/>
</dbReference>
<protein>
    <recommendedName>
        <fullName evidence="2">separase</fullName>
        <ecNumber evidence="2">3.4.22.49</ecNumber>
    </recommendedName>
</protein>
<dbReference type="PROSITE" id="PS51700">
    <property type="entry name" value="SEPARIN"/>
    <property type="match status" value="1"/>
</dbReference>
<reference evidence="6" key="1">
    <citation type="submission" date="2019-05" db="EMBL/GenBank/DDBJ databases">
        <title>Annotation for the trematode Fasciolopsis buski.</title>
        <authorList>
            <person name="Choi Y.-J."/>
        </authorList>
    </citation>
    <scope>NUCLEOTIDE SEQUENCE</scope>
    <source>
        <strain evidence="6">HT</strain>
        <tissue evidence="6">Whole worm</tissue>
    </source>
</reference>
<dbReference type="GO" id="GO:0005813">
    <property type="term" value="C:centrosome"/>
    <property type="evidence" value="ECO:0007669"/>
    <property type="project" value="TreeGrafter"/>
</dbReference>
<proteinExistence type="predicted"/>
<sequence>MQFPLEAIKHQGLKALESFDELQVESLDSMQIEDRVRYWRTRYKLDSRLEALLNEMHRDWFTPDDLKWLLGSLSSAVTKSTCEKTPVLRSIVLILDRRLSYLPWEWILSPSVESDSPRPTFTRSFSLPLVLGHLSTTLYNSLATSPENSNLAVTNCSSSQTFNPQHTFYVLNPEANLSSTQQTFEPIFQTFSTWRGVIRRLPTPEEVNTGFTDHELFIYLGHGNGSRFLLQPFNQGMCARAVTLVLGCSSGKPRWEGRYEPYSSLFNHLIAGCPLVAGLLWDVTDRDVDRFTLRFLTLWLCDENDTDGATLKRPSLGLCVSSATTACKLKHLVGKSVIVYGLPVEPDPNHVLPTPSRC</sequence>
<comment type="catalytic activity">
    <reaction evidence="1">
        <text>All bonds known to be hydrolyzed by this endopeptidase have arginine in P1 and an acidic residue in P4. P6 is often occupied by an acidic residue or by a hydroxy-amino-acid residue, the phosphorylation of which enhances cleavage.</text>
        <dbReference type="EC" id="3.4.22.49"/>
    </reaction>
</comment>
<evidence type="ECO:0000313" key="6">
    <source>
        <dbReference type="EMBL" id="KAA0198704.1"/>
    </source>
</evidence>
<evidence type="ECO:0000256" key="4">
    <source>
        <dbReference type="ARBA" id="ARBA00022829"/>
    </source>
</evidence>
<keyword evidence="4" id="KW-0159">Chromosome partition</keyword>
<dbReference type="InterPro" id="IPR030397">
    <property type="entry name" value="SEPARIN_core_dom"/>
</dbReference>
<evidence type="ECO:0000256" key="3">
    <source>
        <dbReference type="ARBA" id="ARBA00022801"/>
    </source>
</evidence>
<dbReference type="EC" id="3.4.22.49" evidence="2"/>
<comment type="caution">
    <text evidence="6">The sequence shown here is derived from an EMBL/GenBank/DDBJ whole genome shotgun (WGS) entry which is preliminary data.</text>
</comment>
<dbReference type="EMBL" id="LUCM01001561">
    <property type="protein sequence ID" value="KAA0198704.1"/>
    <property type="molecule type" value="Genomic_DNA"/>
</dbReference>
<name>A0A8E0S407_9TREM</name>
<dbReference type="GO" id="GO:0072686">
    <property type="term" value="C:mitotic spindle"/>
    <property type="evidence" value="ECO:0007669"/>
    <property type="project" value="TreeGrafter"/>
</dbReference>
<dbReference type="GO" id="GO:0051307">
    <property type="term" value="P:meiotic chromosome separation"/>
    <property type="evidence" value="ECO:0007669"/>
    <property type="project" value="TreeGrafter"/>
</dbReference>
<dbReference type="PANTHER" id="PTHR12792:SF0">
    <property type="entry name" value="SEPARIN"/>
    <property type="match status" value="1"/>
</dbReference>
<organism evidence="6 7">
    <name type="scientific">Fasciolopsis buskii</name>
    <dbReference type="NCBI Taxonomy" id="27845"/>
    <lineage>
        <taxon>Eukaryota</taxon>
        <taxon>Metazoa</taxon>
        <taxon>Spiralia</taxon>
        <taxon>Lophotrochozoa</taxon>
        <taxon>Platyhelminthes</taxon>
        <taxon>Trematoda</taxon>
        <taxon>Digenea</taxon>
        <taxon>Plagiorchiida</taxon>
        <taxon>Echinostomata</taxon>
        <taxon>Echinostomatoidea</taxon>
        <taxon>Fasciolidae</taxon>
        <taxon>Fasciolopsis</taxon>
    </lineage>
</organism>
<keyword evidence="7" id="KW-1185">Reference proteome</keyword>
<keyword evidence="3" id="KW-0378">Hydrolase</keyword>
<gene>
    <name evidence="6" type="ORF">FBUS_06322</name>
</gene>
<dbReference type="Pfam" id="PF03568">
    <property type="entry name" value="Separin_C"/>
    <property type="match status" value="1"/>
</dbReference>
<feature type="domain" description="Peptidase C50" evidence="5">
    <location>
        <begin position="164"/>
        <end position="259"/>
    </location>
</feature>
<evidence type="ECO:0000256" key="2">
    <source>
        <dbReference type="ARBA" id="ARBA00012489"/>
    </source>
</evidence>
<dbReference type="InterPro" id="IPR005314">
    <property type="entry name" value="Peptidase_C50"/>
</dbReference>